<dbReference type="PANTHER" id="PTHR35149:SF1">
    <property type="entry name" value="DUF5655 DOMAIN-CONTAINING PROTEIN"/>
    <property type="match status" value="1"/>
</dbReference>
<protein>
    <submittedName>
        <fullName evidence="2">Uncharacterized conserved protein</fullName>
    </submittedName>
</protein>
<evidence type="ECO:0000313" key="3">
    <source>
        <dbReference type="Proteomes" id="UP000289440"/>
    </source>
</evidence>
<evidence type="ECO:0000259" key="1">
    <source>
        <dbReference type="Pfam" id="PF03235"/>
    </source>
</evidence>
<proteinExistence type="predicted"/>
<dbReference type="Proteomes" id="UP000289440">
    <property type="component" value="Chromosome"/>
</dbReference>
<reference evidence="2 3" key="1">
    <citation type="submission" date="2019-01" db="EMBL/GenBank/DDBJ databases">
        <authorList>
            <consortium name="Pathogen Informatics"/>
        </authorList>
    </citation>
    <scope>NUCLEOTIDE SEQUENCE [LARGE SCALE GENOMIC DNA]</scope>
    <source>
        <strain evidence="2 3">NCTC10166</strain>
    </source>
</reference>
<name>A0A449A6B0_9BACT</name>
<dbReference type="AlphaFoldDB" id="A0A449A6B0"/>
<dbReference type="EMBL" id="LR214951">
    <property type="protein sequence ID" value="VEU59693.1"/>
    <property type="molecule type" value="Genomic_DNA"/>
</dbReference>
<dbReference type="PANTHER" id="PTHR35149">
    <property type="entry name" value="SLL5132 PROTEIN"/>
    <property type="match status" value="1"/>
</dbReference>
<dbReference type="InterPro" id="IPR004919">
    <property type="entry name" value="GmrSD_N"/>
</dbReference>
<evidence type="ECO:0000313" key="2">
    <source>
        <dbReference type="EMBL" id="VEU59693.1"/>
    </source>
</evidence>
<accession>A0A449A6B0</accession>
<dbReference type="Pfam" id="PF03235">
    <property type="entry name" value="GmrSD_N"/>
    <property type="match status" value="1"/>
</dbReference>
<organism evidence="2 3">
    <name type="scientific">Mesomycoplasma neurolyticum</name>
    <dbReference type="NCBI Taxonomy" id="2120"/>
    <lineage>
        <taxon>Bacteria</taxon>
        <taxon>Bacillati</taxon>
        <taxon>Mycoplasmatota</taxon>
        <taxon>Mycoplasmoidales</taxon>
        <taxon>Metamycoplasmataceae</taxon>
        <taxon>Mesomycoplasma</taxon>
    </lineage>
</organism>
<dbReference type="RefSeq" id="WP_165001345.1">
    <property type="nucleotide sequence ID" value="NZ_LR214951.1"/>
</dbReference>
<dbReference type="KEGG" id="mnu:NCTC10166_00673"/>
<keyword evidence="3" id="KW-1185">Reference proteome</keyword>
<sequence length="721" mass="86171">MKVKKNNIYNFLILNQIQYHIPVYQRNYDWNEKECQDLFDDILEINTYKKNHFLGTLILIEENTDSYFKHFSIVDGQQRITTIYLLLKVILDLLEKNSENTNNQQNLQDKIKDLLFNNQYKNENKLKLKPILLDNEHLLKLMQSNEPAINLNSNIFRNYNFFKNWFLKKEKNISRIEIAKKILQNLKNLDVVVIELDKKEDDQNEIFERINSTGKELSLSDLVRNFLLTGINTDNQIEYENYWTPMENSLKKDNLLDEYIWSFLYFDETLVANEARVGKEDKKFWYKIFKRYAKNKSKFGILRNLHKFSEYFLAIKKGSNIFPTIVNTLLNKFTFIAPIESFPLIYFILKDYEEEKINLTTLTNALKYFINYFVRRFIVKTGKPTYNELFRNFYSSAFQDTIINDDNYLPCLVKEMEKQEKLSTYKMPSFAEVENALLNHQKINDKNKTTWGLSLLLIAEKGFSEWAESNINLYFQEKDISFFVEPIFFFDKKKNHNYYEQIINNNNYGLLGNWMILEIIASLKIKNNIKKMTFDEKQEFISESTFFETNKYILEQKTFSENEIQERNKYLAKKVSENLKNNLNYITGKEEKILLYPEKQNLIIEKQNSFLLYELGDVTFSKPYKISLLNNEMQINSWANLFLCIVNKIYSFMKENILNLELSFISDRPIFEEYQAIDNKIFINTRKKSAQNIISLIKQINSKLPMPILNELRIWITKTSK</sequence>
<feature type="domain" description="GmrSD restriction endonucleases N-terminal" evidence="1">
    <location>
        <begin position="14"/>
        <end position="228"/>
    </location>
</feature>
<gene>
    <name evidence="2" type="ORF">NCTC10166_00673</name>
</gene>